<protein>
    <submittedName>
        <fullName evidence="2">Uncharacterized protein</fullName>
    </submittedName>
</protein>
<feature type="transmembrane region" description="Helical" evidence="1">
    <location>
        <begin position="43"/>
        <end position="62"/>
    </location>
</feature>
<dbReference type="Proteomes" id="UP000014174">
    <property type="component" value="Unassembled WGS sequence"/>
</dbReference>
<gene>
    <name evidence="2" type="ORF">ADIARSV_2378</name>
</gene>
<feature type="transmembrane region" description="Helical" evidence="1">
    <location>
        <begin position="6"/>
        <end position="31"/>
    </location>
</feature>
<accession>R9GRQ6</accession>
<sequence length="253" mass="28487">MVATALAFIVGHVNVLLYIPLWFLNALLMAFMTSKLIGKVDRTLRTSTWLLILPWIFIAIFGGMGPPPETAIKWAALSNEQIARYTILIISGLLVYKGFYYLHNYLKNKEGDKYSRIGLLLISLGIPFFIINMVYWGYFLTYIFATYTAPESTTKPEWVKLLGEAFTLIRMIEVALIYLSTAAFALALRVSRILSKGSCIAYVTVACLCSLFNFLPGSVPAPLNVINYLSYIPAFTLLMPYLIAINILRKQKP</sequence>
<feature type="transmembrane region" description="Helical" evidence="1">
    <location>
        <begin position="199"/>
        <end position="216"/>
    </location>
</feature>
<organism evidence="2 3">
    <name type="scientific">Arcticibacter svalbardensis MN12-7</name>
    <dbReference type="NCBI Taxonomy" id="1150600"/>
    <lineage>
        <taxon>Bacteria</taxon>
        <taxon>Pseudomonadati</taxon>
        <taxon>Bacteroidota</taxon>
        <taxon>Sphingobacteriia</taxon>
        <taxon>Sphingobacteriales</taxon>
        <taxon>Sphingobacteriaceae</taxon>
        <taxon>Arcticibacter</taxon>
    </lineage>
</organism>
<keyword evidence="1" id="KW-0812">Transmembrane</keyword>
<evidence type="ECO:0000313" key="2">
    <source>
        <dbReference type="EMBL" id="EOR94532.1"/>
    </source>
</evidence>
<reference evidence="2 3" key="1">
    <citation type="journal article" date="2013" name="Genome Announc.">
        <title>Draft Genome Sequence of Arcticibacter svalbardensis Strain MN12-7T, a Member of the Family Sphingobacteriaceae Isolated from an Arctic Soil Sample.</title>
        <authorList>
            <person name="Shivaji S."/>
            <person name="Ara S."/>
            <person name="Prasad S."/>
            <person name="Manasa B.P."/>
            <person name="Begum Z."/>
            <person name="Singh A."/>
            <person name="Kumar Pinnaka A."/>
        </authorList>
    </citation>
    <scope>NUCLEOTIDE SEQUENCE [LARGE SCALE GENOMIC DNA]</scope>
    <source>
        <strain evidence="2 3">MN12-7</strain>
    </source>
</reference>
<dbReference type="EMBL" id="AQPN01000084">
    <property type="protein sequence ID" value="EOR94532.1"/>
    <property type="molecule type" value="Genomic_DNA"/>
</dbReference>
<name>R9GRQ6_9SPHI</name>
<proteinExistence type="predicted"/>
<keyword evidence="1" id="KW-1133">Transmembrane helix</keyword>
<feature type="transmembrane region" description="Helical" evidence="1">
    <location>
        <begin position="228"/>
        <end position="248"/>
    </location>
</feature>
<dbReference type="AlphaFoldDB" id="R9GRQ6"/>
<evidence type="ECO:0000256" key="1">
    <source>
        <dbReference type="SAM" id="Phobius"/>
    </source>
</evidence>
<dbReference type="eggNOG" id="ENOG5030QRM">
    <property type="taxonomic scope" value="Bacteria"/>
</dbReference>
<feature type="transmembrane region" description="Helical" evidence="1">
    <location>
        <begin position="114"/>
        <end position="145"/>
    </location>
</feature>
<keyword evidence="1" id="KW-0472">Membrane</keyword>
<dbReference type="RefSeq" id="WP_016195610.1">
    <property type="nucleotide sequence ID" value="NZ_AQPN01000084.1"/>
</dbReference>
<feature type="transmembrane region" description="Helical" evidence="1">
    <location>
        <begin position="165"/>
        <end position="187"/>
    </location>
</feature>
<keyword evidence="3" id="KW-1185">Reference proteome</keyword>
<evidence type="ECO:0000313" key="3">
    <source>
        <dbReference type="Proteomes" id="UP000014174"/>
    </source>
</evidence>
<feature type="transmembrane region" description="Helical" evidence="1">
    <location>
        <begin position="82"/>
        <end position="102"/>
    </location>
</feature>
<comment type="caution">
    <text evidence="2">The sequence shown here is derived from an EMBL/GenBank/DDBJ whole genome shotgun (WGS) entry which is preliminary data.</text>
</comment>